<protein>
    <submittedName>
        <fullName evidence="1">Uncharacterized protein</fullName>
    </submittedName>
</protein>
<proteinExistence type="predicted"/>
<evidence type="ECO:0000313" key="2">
    <source>
        <dbReference type="Proteomes" id="UP000603453"/>
    </source>
</evidence>
<sequence>MTRSNRKNLATDLQWCLDNAQNLTFFAIKFGYQNKDQANTRYSDILRSNAFKNSEWLPKLRQDFITWKGSTFETFFWVKVEMGEQKRQLKSDGYKTAVQYSLQAGSELRRSHYFDNISFSENKQAKNSHVSNKYHLNDPAVMTDASTDSYVDEGAPSDDSGPVEDEEMFDFLVTTEGVYDVHPNSVTKFWKLPSGFNVSESFLEYRKGCIDKAKLFKNLEEREELALSGILLIDDEICDENYFPLEQVEEVLQEIEAVSYFHVPDANEEEVRILHQFAYLMEQRKVEYGHVYKFLDDMPHLEKSRQLKYMLSSFTRIYCMNYSIQAANEATLVHDTINMMINAYFQNSPLIKCLGADNMSSSLSATFTAMDPSLVNYGKRPDYSIVSNREKHLLLTLEAKRCGRTVSGDFIKLSKVLKDSLHMINTSGYKDAAVVGFLLKGSICSVYVMNHVYDYIYRMVLLTKLSMPNNRYKMSSLLPAICAMKQSSAVVDQTARIVNRPPADNIVMPLKTMAFHSPVRIVDTKGKSRINVNDPRVK</sequence>
<gene>
    <name evidence="1" type="ORF">INT47_011469</name>
</gene>
<dbReference type="OrthoDB" id="2271946at2759"/>
<evidence type="ECO:0000313" key="1">
    <source>
        <dbReference type="EMBL" id="KAG2190915.1"/>
    </source>
</evidence>
<dbReference type="AlphaFoldDB" id="A0A8H7QF08"/>
<name>A0A8H7QF08_9FUNG</name>
<comment type="caution">
    <text evidence="1">The sequence shown here is derived from an EMBL/GenBank/DDBJ whole genome shotgun (WGS) entry which is preliminary data.</text>
</comment>
<dbReference type="Proteomes" id="UP000603453">
    <property type="component" value="Unassembled WGS sequence"/>
</dbReference>
<dbReference type="EMBL" id="JAEPRD010000517">
    <property type="protein sequence ID" value="KAG2190915.1"/>
    <property type="molecule type" value="Genomic_DNA"/>
</dbReference>
<organism evidence="1 2">
    <name type="scientific">Mucor saturninus</name>
    <dbReference type="NCBI Taxonomy" id="64648"/>
    <lineage>
        <taxon>Eukaryota</taxon>
        <taxon>Fungi</taxon>
        <taxon>Fungi incertae sedis</taxon>
        <taxon>Mucoromycota</taxon>
        <taxon>Mucoromycotina</taxon>
        <taxon>Mucoromycetes</taxon>
        <taxon>Mucorales</taxon>
        <taxon>Mucorineae</taxon>
        <taxon>Mucoraceae</taxon>
        <taxon>Mucor</taxon>
    </lineage>
</organism>
<reference evidence="1" key="1">
    <citation type="submission" date="2020-12" db="EMBL/GenBank/DDBJ databases">
        <title>Metabolic potential, ecology and presence of endohyphal bacteria is reflected in genomic diversity of Mucoromycotina.</title>
        <authorList>
            <person name="Muszewska A."/>
            <person name="Okrasinska A."/>
            <person name="Steczkiewicz K."/>
            <person name="Drgas O."/>
            <person name="Orlowska M."/>
            <person name="Perlinska-Lenart U."/>
            <person name="Aleksandrzak-Piekarczyk T."/>
            <person name="Szatraj K."/>
            <person name="Zielenkiewicz U."/>
            <person name="Pilsyk S."/>
            <person name="Malc E."/>
            <person name="Mieczkowski P."/>
            <person name="Kruszewska J.S."/>
            <person name="Biernat P."/>
            <person name="Pawlowska J."/>
        </authorList>
    </citation>
    <scope>NUCLEOTIDE SEQUENCE</scope>
    <source>
        <strain evidence="1">WA0000017839</strain>
    </source>
</reference>
<keyword evidence="2" id="KW-1185">Reference proteome</keyword>
<accession>A0A8H7QF08</accession>